<dbReference type="InterPro" id="IPR019171">
    <property type="entry name" value="MIX23"/>
</dbReference>
<dbReference type="EMBL" id="JAPWTK010000211">
    <property type="protein sequence ID" value="KAJ8945677.1"/>
    <property type="molecule type" value="Genomic_DNA"/>
</dbReference>
<comment type="caution">
    <text evidence="4">The sequence shown here is derived from an EMBL/GenBank/DDBJ whole genome shotgun (WGS) entry which is preliminary data.</text>
</comment>
<reference evidence="4" key="1">
    <citation type="journal article" date="2023" name="Insect Mol. Biol.">
        <title>Genome sequencing provides insights into the evolution of gene families encoding plant cell wall-degrading enzymes in longhorned beetles.</title>
        <authorList>
            <person name="Shin N.R."/>
            <person name="Okamura Y."/>
            <person name="Kirsch R."/>
            <person name="Pauchet Y."/>
        </authorList>
    </citation>
    <scope>NUCLEOTIDE SEQUENCE</scope>
    <source>
        <strain evidence="4">AMC_N1</strain>
    </source>
</reference>
<dbReference type="Proteomes" id="UP001162162">
    <property type="component" value="Unassembled WGS sequence"/>
</dbReference>
<evidence type="ECO:0000313" key="4">
    <source>
        <dbReference type="EMBL" id="KAJ8945677.1"/>
    </source>
</evidence>
<dbReference type="AlphaFoldDB" id="A0AAV8Y453"/>
<evidence type="ECO:0000256" key="3">
    <source>
        <dbReference type="ARBA" id="ARBA00030733"/>
    </source>
</evidence>
<keyword evidence="5" id="KW-1185">Reference proteome</keyword>
<dbReference type="PANTHER" id="PTHR31905:SF2">
    <property type="entry name" value="PROTEIN MIX23"/>
    <property type="match status" value="1"/>
</dbReference>
<comment type="similarity">
    <text evidence="1">Belongs to the MIX23 family.</text>
</comment>
<sequence>MPAAIMECADFSLFQDALRNMRKTDDLIVNTINTVVPTDSFHTDVVSACKGLHDSLEDGNMKREKYIKNCISITADRVKRLKEQKDSNLEDVELRKQLRAEQTMLRMLQVELSVEDLIRQRTSKVFNEKCRRFFKPL</sequence>
<gene>
    <name evidence="4" type="ORF">NQ318_012395</name>
</gene>
<accession>A0AAV8Y453</accession>
<protein>
    <recommendedName>
        <fullName evidence="2">Protein MIX23</fullName>
    </recommendedName>
    <alternativeName>
        <fullName evidence="3">Coiled-coil domain-containing protein 58</fullName>
    </alternativeName>
</protein>
<proteinExistence type="inferred from homology"/>
<organism evidence="4 5">
    <name type="scientific">Aromia moschata</name>
    <dbReference type="NCBI Taxonomy" id="1265417"/>
    <lineage>
        <taxon>Eukaryota</taxon>
        <taxon>Metazoa</taxon>
        <taxon>Ecdysozoa</taxon>
        <taxon>Arthropoda</taxon>
        <taxon>Hexapoda</taxon>
        <taxon>Insecta</taxon>
        <taxon>Pterygota</taxon>
        <taxon>Neoptera</taxon>
        <taxon>Endopterygota</taxon>
        <taxon>Coleoptera</taxon>
        <taxon>Polyphaga</taxon>
        <taxon>Cucujiformia</taxon>
        <taxon>Chrysomeloidea</taxon>
        <taxon>Cerambycidae</taxon>
        <taxon>Cerambycinae</taxon>
        <taxon>Callichromatini</taxon>
        <taxon>Aromia</taxon>
    </lineage>
</organism>
<dbReference type="Pfam" id="PF09774">
    <property type="entry name" value="MIX23"/>
    <property type="match status" value="1"/>
</dbReference>
<dbReference type="GO" id="GO:0005758">
    <property type="term" value="C:mitochondrial intermembrane space"/>
    <property type="evidence" value="ECO:0007669"/>
    <property type="project" value="InterPro"/>
</dbReference>
<evidence type="ECO:0000256" key="2">
    <source>
        <dbReference type="ARBA" id="ARBA00024228"/>
    </source>
</evidence>
<evidence type="ECO:0000256" key="1">
    <source>
        <dbReference type="ARBA" id="ARBA00024204"/>
    </source>
</evidence>
<dbReference type="PANTHER" id="PTHR31905">
    <property type="entry name" value="COILED-COIL DOMAIN-CONTAINING PROTEIN 58"/>
    <property type="match status" value="1"/>
</dbReference>
<evidence type="ECO:0000313" key="5">
    <source>
        <dbReference type="Proteomes" id="UP001162162"/>
    </source>
</evidence>
<name>A0AAV8Y453_9CUCU</name>